<organism evidence="4 5">
    <name type="scientific">Acaulospora morrowiae</name>
    <dbReference type="NCBI Taxonomy" id="94023"/>
    <lineage>
        <taxon>Eukaryota</taxon>
        <taxon>Fungi</taxon>
        <taxon>Fungi incertae sedis</taxon>
        <taxon>Mucoromycota</taxon>
        <taxon>Glomeromycotina</taxon>
        <taxon>Glomeromycetes</taxon>
        <taxon>Diversisporales</taxon>
        <taxon>Acaulosporaceae</taxon>
        <taxon>Acaulospora</taxon>
    </lineage>
</organism>
<feature type="binding site" evidence="2">
    <location>
        <begin position="294"/>
        <end position="301"/>
    </location>
    <ligand>
        <name>ATP</name>
        <dbReference type="ChEBI" id="CHEBI:30616"/>
    </ligand>
</feature>
<dbReference type="PROSITE" id="PS51459">
    <property type="entry name" value="FIDO"/>
    <property type="match status" value="1"/>
</dbReference>
<dbReference type="InterPro" id="IPR003812">
    <property type="entry name" value="Fido"/>
</dbReference>
<protein>
    <submittedName>
        <fullName evidence="4">1564_t:CDS:1</fullName>
    </submittedName>
</protein>
<dbReference type="SUPFAM" id="SSF140931">
    <property type="entry name" value="Fic-like"/>
    <property type="match status" value="1"/>
</dbReference>
<comment type="caution">
    <text evidence="4">The sequence shown here is derived from an EMBL/GenBank/DDBJ whole genome shotgun (WGS) entry which is preliminary data.</text>
</comment>
<dbReference type="PANTHER" id="PTHR13504:SF38">
    <property type="entry name" value="FIDO DOMAIN-CONTAINING PROTEIN"/>
    <property type="match status" value="1"/>
</dbReference>
<dbReference type="EMBL" id="CAJVPV010006042">
    <property type="protein sequence ID" value="CAG8599479.1"/>
    <property type="molecule type" value="Genomic_DNA"/>
</dbReference>
<evidence type="ECO:0000256" key="1">
    <source>
        <dbReference type="PIRSR" id="PIRSR640198-1"/>
    </source>
</evidence>
<dbReference type="PANTHER" id="PTHR13504">
    <property type="entry name" value="FIDO DOMAIN-CONTAINING PROTEIN DDB_G0283145"/>
    <property type="match status" value="1"/>
</dbReference>
<evidence type="ECO:0000259" key="3">
    <source>
        <dbReference type="PROSITE" id="PS51459"/>
    </source>
</evidence>
<evidence type="ECO:0000256" key="2">
    <source>
        <dbReference type="PIRSR" id="PIRSR640198-2"/>
    </source>
</evidence>
<gene>
    <name evidence="4" type="ORF">AMORRO_LOCUS7719</name>
</gene>
<keyword evidence="2" id="KW-0067">ATP-binding</keyword>
<proteinExistence type="predicted"/>
<evidence type="ECO:0000313" key="4">
    <source>
        <dbReference type="EMBL" id="CAG8599479.1"/>
    </source>
</evidence>
<feature type="domain" description="Fido" evidence="3">
    <location>
        <begin position="193"/>
        <end position="348"/>
    </location>
</feature>
<keyword evidence="5" id="KW-1185">Reference proteome</keyword>
<name>A0A9N9CF18_9GLOM</name>
<dbReference type="InterPro" id="IPR040198">
    <property type="entry name" value="Fido_containing"/>
</dbReference>
<sequence length="359" mass="41513">MLRKNPISSSAFNYGRHKRLQFRLFSSIEKIYELSGRRKQRLDMLTKVYSPLMIHKEGSQEWTKLIKSGKSGRTTFVHLSFQAEYSDFLKAIDGLKGSSKVSSVDLLQGLTVGFTQQSCAIEGNTLGLKETQKVWNSLNKNCNLSDFLKNQEMLLPAPSVLSDKPENEVIEIRNHLLATYFLYNISYKWKHEIDFDGIKKIHRILLKDTRVKIVKLEEGQAYDYSLHQHAGEFRKLEVEARGSVSTVYPLPMEVPALMERFIQFWYESKNSGLHPLIIASRILSTFLHIHPFIDGNEHVGRLIMALYLIRNGYPPIIFQDINREEYGSTLFLAQTEKDSIPLYALVVQTIFNILMRYQE</sequence>
<accession>A0A9N9CF18</accession>
<dbReference type="OrthoDB" id="439046at2759"/>
<dbReference type="Gene3D" id="1.10.3290.10">
    <property type="entry name" value="Fido-like domain"/>
    <property type="match status" value="1"/>
</dbReference>
<dbReference type="Proteomes" id="UP000789342">
    <property type="component" value="Unassembled WGS sequence"/>
</dbReference>
<dbReference type="InterPro" id="IPR036597">
    <property type="entry name" value="Fido-like_dom_sf"/>
</dbReference>
<dbReference type="AlphaFoldDB" id="A0A9N9CF18"/>
<dbReference type="Pfam" id="PF02661">
    <property type="entry name" value="Fic"/>
    <property type="match status" value="1"/>
</dbReference>
<keyword evidence="2" id="KW-0547">Nucleotide-binding</keyword>
<dbReference type="GO" id="GO:0005524">
    <property type="term" value="F:ATP binding"/>
    <property type="evidence" value="ECO:0007669"/>
    <property type="project" value="UniProtKB-KW"/>
</dbReference>
<reference evidence="4" key="1">
    <citation type="submission" date="2021-06" db="EMBL/GenBank/DDBJ databases">
        <authorList>
            <person name="Kallberg Y."/>
            <person name="Tangrot J."/>
            <person name="Rosling A."/>
        </authorList>
    </citation>
    <scope>NUCLEOTIDE SEQUENCE</scope>
    <source>
        <strain evidence="4">CL551</strain>
    </source>
</reference>
<feature type="active site" evidence="1">
    <location>
        <position position="290"/>
    </location>
</feature>
<evidence type="ECO:0000313" key="5">
    <source>
        <dbReference type="Proteomes" id="UP000789342"/>
    </source>
</evidence>